<name>A0A8E2JQ07_9PEZI</name>
<evidence type="ECO:0000313" key="2">
    <source>
        <dbReference type="Proteomes" id="UP000250140"/>
    </source>
</evidence>
<gene>
    <name evidence="1" type="ORF">AOQ84DRAFT_299284</name>
</gene>
<organism evidence="1 2">
    <name type="scientific">Glonium stellatum</name>
    <dbReference type="NCBI Taxonomy" id="574774"/>
    <lineage>
        <taxon>Eukaryota</taxon>
        <taxon>Fungi</taxon>
        <taxon>Dikarya</taxon>
        <taxon>Ascomycota</taxon>
        <taxon>Pezizomycotina</taxon>
        <taxon>Dothideomycetes</taxon>
        <taxon>Pleosporomycetidae</taxon>
        <taxon>Gloniales</taxon>
        <taxon>Gloniaceae</taxon>
        <taxon>Glonium</taxon>
    </lineage>
</organism>
<reference evidence="1 2" key="1">
    <citation type="journal article" date="2016" name="Nat. Commun.">
        <title>Ectomycorrhizal ecology is imprinted in the genome of the dominant symbiotic fungus Cenococcum geophilum.</title>
        <authorList>
            <consortium name="DOE Joint Genome Institute"/>
            <person name="Peter M."/>
            <person name="Kohler A."/>
            <person name="Ohm R.A."/>
            <person name="Kuo A."/>
            <person name="Krutzmann J."/>
            <person name="Morin E."/>
            <person name="Arend M."/>
            <person name="Barry K.W."/>
            <person name="Binder M."/>
            <person name="Choi C."/>
            <person name="Clum A."/>
            <person name="Copeland A."/>
            <person name="Grisel N."/>
            <person name="Haridas S."/>
            <person name="Kipfer T."/>
            <person name="LaButti K."/>
            <person name="Lindquist E."/>
            <person name="Lipzen A."/>
            <person name="Maire R."/>
            <person name="Meier B."/>
            <person name="Mihaltcheva S."/>
            <person name="Molinier V."/>
            <person name="Murat C."/>
            <person name="Poggeler S."/>
            <person name="Quandt C.A."/>
            <person name="Sperisen C."/>
            <person name="Tritt A."/>
            <person name="Tisserant E."/>
            <person name="Crous P.W."/>
            <person name="Henrissat B."/>
            <person name="Nehls U."/>
            <person name="Egli S."/>
            <person name="Spatafora J.W."/>
            <person name="Grigoriev I.V."/>
            <person name="Martin F.M."/>
        </authorList>
    </citation>
    <scope>NUCLEOTIDE SEQUENCE [LARGE SCALE GENOMIC DNA]</scope>
    <source>
        <strain evidence="1 2">CBS 207.34</strain>
    </source>
</reference>
<protein>
    <submittedName>
        <fullName evidence="1">Uncharacterized protein</fullName>
    </submittedName>
</protein>
<dbReference type="AlphaFoldDB" id="A0A8E2JQ07"/>
<keyword evidence="2" id="KW-1185">Reference proteome</keyword>
<proteinExistence type="predicted"/>
<dbReference type="OrthoDB" id="1577640at2759"/>
<evidence type="ECO:0000313" key="1">
    <source>
        <dbReference type="EMBL" id="OCL05268.1"/>
    </source>
</evidence>
<sequence>MNGISAGFQALSAGPAQVGLTGAANFVFVSHRLSFTPSSVYSKMLRNASKQLAIVNDFEARRSWLVPRISLLLHMAHASVREHTPEHLLDTLIDPIPFCDPHYDASSVVEALDGHGDVVVWGQGQDSLRLRTLLLGLNINLLKAMEITEASSGNSLFGFEFMDIVTEPGRGTEMRAMSVMRSGRNWLHLSRLVDTIVFCAGLGEAIAPVERKPATCNSLPIGHDYLAAPMSCISHLTKRCGGDLSLPVQSCRVMLSQDRCWTVTGDLFRNCKHDDRSKTNCWEEKDILQNVRKASSGQNLQPAFRPRLPSAGVVVFGQKAARAFWI</sequence>
<dbReference type="Proteomes" id="UP000250140">
    <property type="component" value="Unassembled WGS sequence"/>
</dbReference>
<accession>A0A8E2JQ07</accession>
<dbReference type="EMBL" id="KV750330">
    <property type="protein sequence ID" value="OCL05268.1"/>
    <property type="molecule type" value="Genomic_DNA"/>
</dbReference>